<dbReference type="InterPro" id="IPR004330">
    <property type="entry name" value="FAR1_DNA_bnd_dom"/>
</dbReference>
<dbReference type="AlphaFoldDB" id="A0AAN7FQ72"/>
<dbReference type="Pfam" id="PF03101">
    <property type="entry name" value="FAR1"/>
    <property type="match status" value="1"/>
</dbReference>
<evidence type="ECO:0000259" key="5">
    <source>
        <dbReference type="PROSITE" id="PS50966"/>
    </source>
</evidence>
<feature type="domain" description="SWIM-type" evidence="5">
    <location>
        <begin position="457"/>
        <end position="488"/>
    </location>
</feature>
<dbReference type="Pfam" id="PF10551">
    <property type="entry name" value="MULE"/>
    <property type="match status" value="1"/>
</dbReference>
<dbReference type="SMART" id="SM00575">
    <property type="entry name" value="ZnF_PMZ"/>
    <property type="match status" value="1"/>
</dbReference>
<dbReference type="GO" id="GO:0008270">
    <property type="term" value="F:zinc ion binding"/>
    <property type="evidence" value="ECO:0007669"/>
    <property type="project" value="UniProtKB-KW"/>
</dbReference>
<dbReference type="InterPro" id="IPR018289">
    <property type="entry name" value="MULE_transposase_dom"/>
</dbReference>
<proteinExistence type="predicted"/>
<dbReference type="Proteomes" id="UP001324115">
    <property type="component" value="Unassembled WGS sequence"/>
</dbReference>
<reference evidence="6 7" key="1">
    <citation type="journal article" date="2023" name="G3 (Bethesda)">
        <title>A haplotype-resolved chromosome-scale genome for Quercus rubra L. provides insights into the genetics of adaptive traits for red oak species.</title>
        <authorList>
            <person name="Kapoor B."/>
            <person name="Jenkins J."/>
            <person name="Schmutz J."/>
            <person name="Zhebentyayeva T."/>
            <person name="Kuelheim C."/>
            <person name="Coggeshall M."/>
            <person name="Heim C."/>
            <person name="Lasky J.R."/>
            <person name="Leites L."/>
            <person name="Islam-Faridi N."/>
            <person name="Romero-Severson J."/>
            <person name="DeLeo V.L."/>
            <person name="Lucas S.M."/>
            <person name="Lazic D."/>
            <person name="Gailing O."/>
            <person name="Carlson J."/>
            <person name="Staton M."/>
        </authorList>
    </citation>
    <scope>NUCLEOTIDE SEQUENCE [LARGE SCALE GENOMIC DNA]</scope>
    <source>
        <strain evidence="6">Pseudo-F2</strain>
    </source>
</reference>
<sequence length="637" mass="73612">MDHDTENEGKADFNDVEKHWSTVLEKGIDQLTDAQITSLKFSSLDDGGEFYNTYAKLVGFSIRKDEIKRNKNNIVTSRRWVCAKEGLQIRKNEANLNCMRERPITRSGCKAAFRIRFERKSGEWVVGEFKREHNHDLVPQFETQFLPGGYENVGFTSKDLYNYLAEICNSSTQDGDAECALEYLQAKADIDSSFFFQYTVDEESRLANLFWTDSQSRLDYACFGDVVAFDTTYKTNTIVFGFGLLVDETVDIYTWVLQNMLVAMNNKTPISIVTNGDKAMSKAIKTVFPKSRHRLCVWHLERNAFANLHDKEVYKSFIRCMVRYVTPDGFEDMWKKMVDNHNLHNHEWLLEMYAKKMKWAEAYMRGLFFSGCRSTQRCEAMNAFLNRFLDRKTRLYELFQQVDRAFSRIRHNEMGVDFSSNYTEPILITGLAEIEKHAATIFTREILAWKVIVRTLYLIDQSMKCSCLLFESYGYPCGHLFAIMKVEHLKQIPPMCIMTRWLKTAKSDLPCKLESQMSLDIIRMARFSALSTSCSKMCYFGSRTTQGFEELKVEIARLTRHMEELYNSSKEAIEDGICTASNKANLNVRDPAIFKTKGDHGSTSNSHSHVKVRRCSSCKDVGHTRRTCPSTHIQQAD</sequence>
<evidence type="ECO:0000256" key="2">
    <source>
        <dbReference type="ARBA" id="ARBA00022771"/>
    </source>
</evidence>
<dbReference type="EMBL" id="JAXUIC010000003">
    <property type="protein sequence ID" value="KAK4595456.1"/>
    <property type="molecule type" value="Genomic_DNA"/>
</dbReference>
<accession>A0AAN7FQ72</accession>
<dbReference type="InterPro" id="IPR007527">
    <property type="entry name" value="Znf_SWIM"/>
</dbReference>
<dbReference type="PANTHER" id="PTHR47718:SF15">
    <property type="entry name" value="PROTEIN FAR1-RELATED SEQUENCE 5-LIKE"/>
    <property type="match status" value="1"/>
</dbReference>
<evidence type="ECO:0000256" key="1">
    <source>
        <dbReference type="ARBA" id="ARBA00022723"/>
    </source>
</evidence>
<evidence type="ECO:0000256" key="4">
    <source>
        <dbReference type="PROSITE-ProRule" id="PRU00325"/>
    </source>
</evidence>
<keyword evidence="3" id="KW-0862">Zinc</keyword>
<comment type="caution">
    <text evidence="6">The sequence shown here is derived from an EMBL/GenBank/DDBJ whole genome shotgun (WGS) entry which is preliminary data.</text>
</comment>
<evidence type="ECO:0000256" key="3">
    <source>
        <dbReference type="ARBA" id="ARBA00022833"/>
    </source>
</evidence>
<keyword evidence="1" id="KW-0479">Metal-binding</keyword>
<dbReference type="InterPro" id="IPR006564">
    <property type="entry name" value="Znf_PMZ"/>
</dbReference>
<evidence type="ECO:0000313" key="6">
    <source>
        <dbReference type="EMBL" id="KAK4595456.1"/>
    </source>
</evidence>
<dbReference type="PANTHER" id="PTHR47718">
    <property type="entry name" value="OS01G0519700 PROTEIN"/>
    <property type="match status" value="1"/>
</dbReference>
<gene>
    <name evidence="6" type="ORF">RGQ29_013782</name>
</gene>
<keyword evidence="7" id="KW-1185">Reference proteome</keyword>
<evidence type="ECO:0000313" key="7">
    <source>
        <dbReference type="Proteomes" id="UP001324115"/>
    </source>
</evidence>
<organism evidence="6 7">
    <name type="scientific">Quercus rubra</name>
    <name type="common">Northern red oak</name>
    <name type="synonym">Quercus borealis</name>
    <dbReference type="NCBI Taxonomy" id="3512"/>
    <lineage>
        <taxon>Eukaryota</taxon>
        <taxon>Viridiplantae</taxon>
        <taxon>Streptophyta</taxon>
        <taxon>Embryophyta</taxon>
        <taxon>Tracheophyta</taxon>
        <taxon>Spermatophyta</taxon>
        <taxon>Magnoliopsida</taxon>
        <taxon>eudicotyledons</taxon>
        <taxon>Gunneridae</taxon>
        <taxon>Pentapetalae</taxon>
        <taxon>rosids</taxon>
        <taxon>fabids</taxon>
        <taxon>Fagales</taxon>
        <taxon>Fagaceae</taxon>
        <taxon>Quercus</taxon>
    </lineage>
</organism>
<protein>
    <recommendedName>
        <fullName evidence="5">SWIM-type domain-containing protein</fullName>
    </recommendedName>
</protein>
<dbReference type="PROSITE" id="PS50966">
    <property type="entry name" value="ZF_SWIM"/>
    <property type="match status" value="1"/>
</dbReference>
<name>A0AAN7FQ72_QUERU</name>
<keyword evidence="2 4" id="KW-0863">Zinc-finger</keyword>